<dbReference type="PIRSF" id="PIRSF012622">
    <property type="entry name" value="UCP012622"/>
    <property type="match status" value="1"/>
</dbReference>
<dbReference type="AlphaFoldDB" id="A0A929BDE3"/>
<comment type="caution">
    <text evidence="2">The sequence shown here is derived from an EMBL/GenBank/DDBJ whole genome shotgun (WGS) entry which is preliminary data.</text>
</comment>
<reference evidence="2" key="1">
    <citation type="submission" date="2020-10" db="EMBL/GenBank/DDBJ databases">
        <title>Diversity and distribution of actinomycetes associated with coral in the coast of Hainan.</title>
        <authorList>
            <person name="Li F."/>
        </authorList>
    </citation>
    <scope>NUCLEOTIDE SEQUENCE</scope>
    <source>
        <strain evidence="2">HNM0983</strain>
    </source>
</reference>
<name>A0A929BDE3_9PSEU</name>
<evidence type="ECO:0000313" key="3">
    <source>
        <dbReference type="Proteomes" id="UP000598360"/>
    </source>
</evidence>
<dbReference type="InterPro" id="IPR014465">
    <property type="entry name" value="UCP012622"/>
</dbReference>
<dbReference type="EMBL" id="JADEYC010000021">
    <property type="protein sequence ID" value="MBE9375558.1"/>
    <property type="molecule type" value="Genomic_DNA"/>
</dbReference>
<keyword evidence="3" id="KW-1185">Reference proteome</keyword>
<dbReference type="Pfam" id="PF04167">
    <property type="entry name" value="DUF402"/>
    <property type="match status" value="1"/>
</dbReference>
<protein>
    <submittedName>
        <fullName evidence="2">DUF402 domain-containing protein</fullName>
    </submittedName>
</protein>
<dbReference type="Proteomes" id="UP000598360">
    <property type="component" value="Unassembled WGS sequence"/>
</dbReference>
<feature type="domain" description="DUF402" evidence="1">
    <location>
        <begin position="25"/>
        <end position="154"/>
    </location>
</feature>
<dbReference type="Gene3D" id="2.40.380.10">
    <property type="entry name" value="FomD-like"/>
    <property type="match status" value="1"/>
</dbReference>
<dbReference type="InterPro" id="IPR007295">
    <property type="entry name" value="DUF402"/>
</dbReference>
<sequence>MGLPVHPPKVEVFDLRAGTNTDPKGHERTVDEFRLTSAGLYVAREVVDHHRFAALETWLLPAVGLRLTRWRLHPGLRPNQDEYLDVADIEQDGDVWRTRDLYLDIELHRGRAAELVDVDEYTAAVAAGLLDGPAAQRALRTAHVAADGLARNGYDSAAWLREHGIEVSWRDQPTEHRLPEQRNPPPSR</sequence>
<accession>A0A929BDE3</accession>
<organism evidence="2 3">
    <name type="scientific">Saccharopolyspora montiporae</name>
    <dbReference type="NCBI Taxonomy" id="2781240"/>
    <lineage>
        <taxon>Bacteria</taxon>
        <taxon>Bacillati</taxon>
        <taxon>Actinomycetota</taxon>
        <taxon>Actinomycetes</taxon>
        <taxon>Pseudonocardiales</taxon>
        <taxon>Pseudonocardiaceae</taxon>
        <taxon>Saccharopolyspora</taxon>
    </lineage>
</organism>
<gene>
    <name evidence="2" type="ORF">IQ251_13980</name>
</gene>
<evidence type="ECO:0000313" key="2">
    <source>
        <dbReference type="EMBL" id="MBE9375558.1"/>
    </source>
</evidence>
<dbReference type="InterPro" id="IPR035930">
    <property type="entry name" value="FomD-like_sf"/>
</dbReference>
<proteinExistence type="predicted"/>
<dbReference type="SUPFAM" id="SSF159234">
    <property type="entry name" value="FomD-like"/>
    <property type="match status" value="1"/>
</dbReference>
<evidence type="ECO:0000259" key="1">
    <source>
        <dbReference type="Pfam" id="PF04167"/>
    </source>
</evidence>